<reference evidence="2 3" key="1">
    <citation type="submission" date="2020-07" db="EMBL/GenBank/DDBJ databases">
        <title>Sequencing the genomes of 1000 actinobacteria strains.</title>
        <authorList>
            <person name="Klenk H.-P."/>
        </authorList>
    </citation>
    <scope>NUCLEOTIDE SEQUENCE [LARGE SCALE GENOMIC DNA]</scope>
    <source>
        <strain evidence="2 3">DSM 18248</strain>
    </source>
</reference>
<dbReference type="SUPFAM" id="SSF81606">
    <property type="entry name" value="PP2C-like"/>
    <property type="match status" value="1"/>
</dbReference>
<dbReference type="SMART" id="SM00331">
    <property type="entry name" value="PP2C_SIG"/>
    <property type="match status" value="1"/>
</dbReference>
<evidence type="ECO:0000313" key="3">
    <source>
        <dbReference type="Proteomes" id="UP000537326"/>
    </source>
</evidence>
<gene>
    <name evidence="2" type="ORF">BKA05_002841</name>
</gene>
<accession>A0A7Y9YFL5</accession>
<dbReference type="SMART" id="SM00332">
    <property type="entry name" value="PP2Cc"/>
    <property type="match status" value="1"/>
</dbReference>
<dbReference type="Pfam" id="PF13672">
    <property type="entry name" value="PP2C_2"/>
    <property type="match status" value="1"/>
</dbReference>
<sequence length="284" mass="29246">MTGVRLQHGARTDVGRVREVNEDAYLAEPPVFVVADGMGGHEGGDVASAIVVEEFAGLAARGYDPVHAADAVVEVLESCRRRIATYAEEQRAAGVGPLQAGTTAVAAVLAQHEGAPAWLLANLGDSRAYRVEGGSLEQVTVDHSVVQELVDTGLITEAAAAEHPERHVITRSLGGNQRSEPDLFVLPLAAAPRLVLCSDGISGMLDHEQMRGVLAAAADPGRAAEALLAAALDAGGRDNATVVVVDALTDPDPDPDTAAAADTAAVGAETPIDVDLEQRLGVLP</sequence>
<proteinExistence type="predicted"/>
<dbReference type="InterPro" id="IPR001932">
    <property type="entry name" value="PPM-type_phosphatase-like_dom"/>
</dbReference>
<dbReference type="Proteomes" id="UP000537326">
    <property type="component" value="Unassembled WGS sequence"/>
</dbReference>
<keyword evidence="2" id="KW-0378">Hydrolase</keyword>
<organism evidence="2 3">
    <name type="scientific">Nocardioides marinus</name>
    <dbReference type="NCBI Taxonomy" id="374514"/>
    <lineage>
        <taxon>Bacteria</taxon>
        <taxon>Bacillati</taxon>
        <taxon>Actinomycetota</taxon>
        <taxon>Actinomycetes</taxon>
        <taxon>Propionibacteriales</taxon>
        <taxon>Nocardioidaceae</taxon>
        <taxon>Nocardioides</taxon>
    </lineage>
</organism>
<dbReference type="EC" id="3.1.3.16" evidence="2"/>
<feature type="domain" description="PPM-type phosphatase" evidence="1">
    <location>
        <begin position="7"/>
        <end position="247"/>
    </location>
</feature>
<keyword evidence="3" id="KW-1185">Reference proteome</keyword>
<comment type="caution">
    <text evidence="2">The sequence shown here is derived from an EMBL/GenBank/DDBJ whole genome shotgun (WGS) entry which is preliminary data.</text>
</comment>
<dbReference type="PROSITE" id="PS51746">
    <property type="entry name" value="PPM_2"/>
    <property type="match status" value="1"/>
</dbReference>
<dbReference type="InterPro" id="IPR015655">
    <property type="entry name" value="PP2C"/>
</dbReference>
<dbReference type="InterPro" id="IPR036457">
    <property type="entry name" value="PPM-type-like_dom_sf"/>
</dbReference>
<name>A0A7Y9YFL5_9ACTN</name>
<dbReference type="EMBL" id="JACBZI010000001">
    <property type="protein sequence ID" value="NYI11326.1"/>
    <property type="molecule type" value="Genomic_DNA"/>
</dbReference>
<evidence type="ECO:0000259" key="1">
    <source>
        <dbReference type="PROSITE" id="PS51746"/>
    </source>
</evidence>
<dbReference type="GO" id="GO:0004722">
    <property type="term" value="F:protein serine/threonine phosphatase activity"/>
    <property type="evidence" value="ECO:0007669"/>
    <property type="project" value="UniProtKB-EC"/>
</dbReference>
<dbReference type="RefSeq" id="WP_179532028.1">
    <property type="nucleotide sequence ID" value="NZ_BAAAPP010000008.1"/>
</dbReference>
<dbReference type="AlphaFoldDB" id="A0A7Y9YFL5"/>
<protein>
    <submittedName>
        <fullName evidence="2">Protein phosphatase</fullName>
        <ecNumber evidence="2">3.1.3.16</ecNumber>
    </submittedName>
</protein>
<dbReference type="CDD" id="cd00143">
    <property type="entry name" value="PP2Cc"/>
    <property type="match status" value="1"/>
</dbReference>
<dbReference type="PANTHER" id="PTHR47992">
    <property type="entry name" value="PROTEIN PHOSPHATASE"/>
    <property type="match status" value="1"/>
</dbReference>
<dbReference type="Gene3D" id="3.60.40.10">
    <property type="entry name" value="PPM-type phosphatase domain"/>
    <property type="match status" value="1"/>
</dbReference>
<evidence type="ECO:0000313" key="2">
    <source>
        <dbReference type="EMBL" id="NYI11326.1"/>
    </source>
</evidence>